<feature type="compositionally biased region" description="Low complexity" evidence="1">
    <location>
        <begin position="154"/>
        <end position="168"/>
    </location>
</feature>
<feature type="transmembrane region" description="Helical" evidence="2">
    <location>
        <begin position="94"/>
        <end position="118"/>
    </location>
</feature>
<organism evidence="3 4">
    <name type="scientific">Ascochyta lentis</name>
    <dbReference type="NCBI Taxonomy" id="205686"/>
    <lineage>
        <taxon>Eukaryota</taxon>
        <taxon>Fungi</taxon>
        <taxon>Dikarya</taxon>
        <taxon>Ascomycota</taxon>
        <taxon>Pezizomycotina</taxon>
        <taxon>Dothideomycetes</taxon>
        <taxon>Pleosporomycetidae</taxon>
        <taxon>Pleosporales</taxon>
        <taxon>Pleosporineae</taxon>
        <taxon>Didymellaceae</taxon>
        <taxon>Ascochyta</taxon>
    </lineage>
</organism>
<dbReference type="Proteomes" id="UP000651452">
    <property type="component" value="Unassembled WGS sequence"/>
</dbReference>
<feature type="region of interest" description="Disordered" evidence="1">
    <location>
        <begin position="121"/>
        <end position="170"/>
    </location>
</feature>
<feature type="region of interest" description="Disordered" evidence="1">
    <location>
        <begin position="60"/>
        <end position="84"/>
    </location>
</feature>
<dbReference type="EMBL" id="RZGK01000012">
    <property type="protein sequence ID" value="KAF9695297.1"/>
    <property type="molecule type" value="Genomic_DNA"/>
</dbReference>
<evidence type="ECO:0000313" key="3">
    <source>
        <dbReference type="EMBL" id="KAF9695297.1"/>
    </source>
</evidence>
<dbReference type="OrthoDB" id="3692660at2759"/>
<dbReference type="AlphaFoldDB" id="A0A8H7J2I1"/>
<evidence type="ECO:0000313" key="4">
    <source>
        <dbReference type="Proteomes" id="UP000651452"/>
    </source>
</evidence>
<keyword evidence="2" id="KW-1133">Transmembrane helix</keyword>
<feature type="compositionally biased region" description="Low complexity" evidence="1">
    <location>
        <begin position="121"/>
        <end position="143"/>
    </location>
</feature>
<protein>
    <recommendedName>
        <fullName evidence="5">Apple domain-containing protein</fullName>
    </recommendedName>
</protein>
<keyword evidence="2" id="KW-0812">Transmembrane</keyword>
<proteinExistence type="predicted"/>
<name>A0A8H7J2I1_9PLEO</name>
<accession>A0A8H7J2I1</accession>
<feature type="region of interest" description="Disordered" evidence="1">
    <location>
        <begin position="1"/>
        <end position="42"/>
    </location>
</feature>
<reference evidence="3" key="1">
    <citation type="submission" date="2018-12" db="EMBL/GenBank/DDBJ databases">
        <authorList>
            <person name="Syme R.A."/>
            <person name="Farfan-Caceres L."/>
            <person name="Lichtenzveig J."/>
        </authorList>
    </citation>
    <scope>NUCLEOTIDE SEQUENCE</scope>
    <source>
        <strain evidence="3">Al4</strain>
    </source>
</reference>
<evidence type="ECO:0008006" key="5">
    <source>
        <dbReference type="Google" id="ProtNLM"/>
    </source>
</evidence>
<reference evidence="3" key="2">
    <citation type="submission" date="2020-09" db="EMBL/GenBank/DDBJ databases">
        <title>Reference genome assembly for Australian Ascochyta lentis isolate Al4.</title>
        <authorList>
            <person name="Lee R.C."/>
            <person name="Farfan-Caceres L.M."/>
            <person name="Debler J.W."/>
            <person name="Williams A.H."/>
            <person name="Henares B.M."/>
        </authorList>
    </citation>
    <scope>NUCLEOTIDE SEQUENCE</scope>
    <source>
        <strain evidence="3">Al4</strain>
    </source>
</reference>
<gene>
    <name evidence="3" type="ORF">EKO04_006878</name>
</gene>
<evidence type="ECO:0000256" key="1">
    <source>
        <dbReference type="SAM" id="MobiDB-lite"/>
    </source>
</evidence>
<keyword evidence="4" id="KW-1185">Reference proteome</keyword>
<evidence type="ECO:0000256" key="2">
    <source>
        <dbReference type="SAM" id="Phobius"/>
    </source>
</evidence>
<comment type="caution">
    <text evidence="3">The sequence shown here is derived from an EMBL/GenBank/DDBJ whole genome shotgun (WGS) entry which is preliminary data.</text>
</comment>
<sequence length="269" mass="27956">MSTPSHVSSNDMAAIPLGESSTTTGLTRDAEGLQVDPKGTYPEPVTIIDSHNWLFTHEKSNQSDAQPDDAGLILNEDTDGKDGKKGVCGLSKRALIILTILAAIIIASIAGGVGGYYANKSKTSSTASEDSDDPSPAASAVTSGTTGFAERPCEPASISPPSAPQATPHNIANPYVATGATFKITCRRVPATNGADKVPLHDVRRFIKYNFTSCMDECAGTLECAGVVYAADLTKRVADGSPGANCLLKNGSWVPSEKGANWEASAVRV</sequence>
<feature type="compositionally biased region" description="Polar residues" evidence="1">
    <location>
        <begin position="1"/>
        <end position="11"/>
    </location>
</feature>
<keyword evidence="2" id="KW-0472">Membrane</keyword>